<name>A0A8S3R794_MYTED</name>
<comment type="caution">
    <text evidence="1">The sequence shown here is derived from an EMBL/GenBank/DDBJ whole genome shotgun (WGS) entry which is preliminary data.</text>
</comment>
<gene>
    <name evidence="1" type="ORF">MEDL_19482</name>
</gene>
<keyword evidence="2" id="KW-1185">Reference proteome</keyword>
<sequence>MIIVVYAQPKVKGPPGRICFRPKEPKIEELVAAKTSGKYPAAAIKKAIGAMRSKKKELEDARSFGRGNCERYSLRSKTANSVPPEKSFSSKTPFWRDTCPSITWYYYFPRVIWYNREICWVLPPWNHLRCKRAYCRQRSCSGVKGTVSQFNQGFTFCGGSNYRYYYYYVWCRRAGLVRRFVRLPQCCSCKYLFCPWFQGADKS</sequence>
<organism evidence="1 2">
    <name type="scientific">Mytilus edulis</name>
    <name type="common">Blue mussel</name>
    <dbReference type="NCBI Taxonomy" id="6550"/>
    <lineage>
        <taxon>Eukaryota</taxon>
        <taxon>Metazoa</taxon>
        <taxon>Spiralia</taxon>
        <taxon>Lophotrochozoa</taxon>
        <taxon>Mollusca</taxon>
        <taxon>Bivalvia</taxon>
        <taxon>Autobranchia</taxon>
        <taxon>Pteriomorphia</taxon>
        <taxon>Mytilida</taxon>
        <taxon>Mytiloidea</taxon>
        <taxon>Mytilidae</taxon>
        <taxon>Mytilinae</taxon>
        <taxon>Mytilus</taxon>
    </lineage>
</organism>
<protein>
    <submittedName>
        <fullName evidence="1">Uncharacterized protein</fullName>
    </submittedName>
</protein>
<dbReference type="Proteomes" id="UP000683360">
    <property type="component" value="Unassembled WGS sequence"/>
</dbReference>
<evidence type="ECO:0000313" key="1">
    <source>
        <dbReference type="EMBL" id="CAG2205100.1"/>
    </source>
</evidence>
<reference evidence="1" key="1">
    <citation type="submission" date="2021-03" db="EMBL/GenBank/DDBJ databases">
        <authorList>
            <person name="Bekaert M."/>
        </authorList>
    </citation>
    <scope>NUCLEOTIDE SEQUENCE</scope>
</reference>
<dbReference type="EMBL" id="CAJPWZ010001011">
    <property type="protein sequence ID" value="CAG2205100.1"/>
    <property type="molecule type" value="Genomic_DNA"/>
</dbReference>
<dbReference type="OrthoDB" id="6152649at2759"/>
<dbReference type="AlphaFoldDB" id="A0A8S3R794"/>
<accession>A0A8S3R794</accession>
<evidence type="ECO:0000313" key="2">
    <source>
        <dbReference type="Proteomes" id="UP000683360"/>
    </source>
</evidence>
<proteinExistence type="predicted"/>